<evidence type="ECO:0000313" key="2">
    <source>
        <dbReference type="Proteomes" id="UP000799755"/>
    </source>
</evidence>
<name>A0ACB6QAI8_9PLEO</name>
<dbReference type="Proteomes" id="UP000799755">
    <property type="component" value="Unassembled WGS sequence"/>
</dbReference>
<gene>
    <name evidence="1" type="ORF">BDR25DRAFT_337748</name>
</gene>
<reference evidence="1" key="1">
    <citation type="journal article" date="2020" name="Stud. Mycol.">
        <title>101 Dothideomycetes genomes: a test case for predicting lifestyles and emergence of pathogens.</title>
        <authorList>
            <person name="Haridas S."/>
            <person name="Albert R."/>
            <person name="Binder M."/>
            <person name="Bloem J."/>
            <person name="Labutti K."/>
            <person name="Salamov A."/>
            <person name="Andreopoulos B."/>
            <person name="Baker S."/>
            <person name="Barry K."/>
            <person name="Bills G."/>
            <person name="Bluhm B."/>
            <person name="Cannon C."/>
            <person name="Castanera R."/>
            <person name="Culley D."/>
            <person name="Daum C."/>
            <person name="Ezra D."/>
            <person name="Gonzalez J."/>
            <person name="Henrissat B."/>
            <person name="Kuo A."/>
            <person name="Liang C."/>
            <person name="Lipzen A."/>
            <person name="Lutzoni F."/>
            <person name="Magnuson J."/>
            <person name="Mondo S."/>
            <person name="Nolan M."/>
            <person name="Ohm R."/>
            <person name="Pangilinan J."/>
            <person name="Park H.-J."/>
            <person name="Ramirez L."/>
            <person name="Alfaro M."/>
            <person name="Sun H."/>
            <person name="Tritt A."/>
            <person name="Yoshinaga Y."/>
            <person name="Zwiers L.-H."/>
            <person name="Turgeon B."/>
            <person name="Goodwin S."/>
            <person name="Spatafora J."/>
            <person name="Crous P."/>
            <person name="Grigoriev I."/>
        </authorList>
    </citation>
    <scope>NUCLEOTIDE SEQUENCE</scope>
    <source>
        <strain evidence="1">ATCC 200398</strain>
    </source>
</reference>
<proteinExistence type="predicted"/>
<keyword evidence="2" id="KW-1185">Reference proteome</keyword>
<dbReference type="EMBL" id="MU003548">
    <property type="protein sequence ID" value="KAF2463598.1"/>
    <property type="molecule type" value="Genomic_DNA"/>
</dbReference>
<comment type="caution">
    <text evidence="1">The sequence shown here is derived from an EMBL/GenBank/DDBJ whole genome shotgun (WGS) entry which is preliminary data.</text>
</comment>
<organism evidence="1 2">
    <name type="scientific">Lindgomyces ingoldianus</name>
    <dbReference type="NCBI Taxonomy" id="673940"/>
    <lineage>
        <taxon>Eukaryota</taxon>
        <taxon>Fungi</taxon>
        <taxon>Dikarya</taxon>
        <taxon>Ascomycota</taxon>
        <taxon>Pezizomycotina</taxon>
        <taxon>Dothideomycetes</taxon>
        <taxon>Pleosporomycetidae</taxon>
        <taxon>Pleosporales</taxon>
        <taxon>Lindgomycetaceae</taxon>
        <taxon>Lindgomyces</taxon>
    </lineage>
</organism>
<sequence>MTAVSRSLFRVAILSFLITRPSLPKDYLDVLSLTEDQCKIAFPGLIDELHDAVLRGTFTFNKSNPDYKGLIQGRIKDGKLYILTSSPDTLPEILHQRTAILQQLHRAIVTSTTVIPDTHFAFVINDNPKDNSWSFAHPNKPNTDNTWLMPHFSFWSWPSPFLGTMDDALSRISHIESSTPFPSKIDKAVWRGTIWFNPIGNPYLRSKLITTTTGKHWANIQKLEKDRDGEITNSLNIEEFCKYKYVVYTEGVTYSGRLAYHQACESVLLMPPLTYLTHTARWIKPVVAEEMMGTFGKTPGSDESEKVNKTTKGWSPPTILPTVKDWREANAVYVAKDWSDLESTIDFLRTHPKIAETIASNQRKMTHGKGYLSSAAETCYWRALVKGWASVAVPDGEWGDELDKHILLEAWYILVFGHLSIVIDVETAVDCNNPVDFPPHFASAICILRLFTLIDLNYDITSWIKRRQQ</sequence>
<protein>
    <submittedName>
        <fullName evidence="1">Uncharacterized protein</fullName>
    </submittedName>
</protein>
<evidence type="ECO:0000313" key="1">
    <source>
        <dbReference type="EMBL" id="KAF2463598.1"/>
    </source>
</evidence>
<accession>A0ACB6QAI8</accession>